<dbReference type="Proteomes" id="UP001164743">
    <property type="component" value="Chromosome 11A"/>
</dbReference>
<dbReference type="EMBL" id="CP110431">
    <property type="protein sequence ID" value="WAQ89544.1"/>
    <property type="molecule type" value="Genomic_DNA"/>
</dbReference>
<protein>
    <submittedName>
        <fullName evidence="2">Uncharacterized protein</fullName>
    </submittedName>
</protein>
<evidence type="ECO:0000313" key="2">
    <source>
        <dbReference type="EMBL" id="WAQ89544.1"/>
    </source>
</evidence>
<feature type="compositionally biased region" description="Basic and acidic residues" evidence="1">
    <location>
        <begin position="34"/>
        <end position="47"/>
    </location>
</feature>
<accession>A0ABY7CY31</accession>
<gene>
    <name evidence="2" type="ORF">PtA15_11A233</name>
</gene>
<evidence type="ECO:0000256" key="1">
    <source>
        <dbReference type="SAM" id="MobiDB-lite"/>
    </source>
</evidence>
<proteinExistence type="predicted"/>
<sequence length="61" mass="7232">MASQQNSWHQYDCHTVEHRSRNSHQSTSLLQRNHASEKQKDKNKEVRNSMYAESFGNKVEK</sequence>
<feature type="compositionally biased region" description="Basic and acidic residues" evidence="1">
    <location>
        <begin position="11"/>
        <end position="20"/>
    </location>
</feature>
<keyword evidence="3" id="KW-1185">Reference proteome</keyword>
<reference evidence="2" key="1">
    <citation type="submission" date="2022-10" db="EMBL/GenBank/DDBJ databases">
        <title>Puccinia triticina Genome sequencing and assembly.</title>
        <authorList>
            <person name="Li C."/>
        </authorList>
    </citation>
    <scope>NUCLEOTIDE SEQUENCE</scope>
    <source>
        <strain evidence="2">Pt15</strain>
    </source>
</reference>
<evidence type="ECO:0000313" key="3">
    <source>
        <dbReference type="Proteomes" id="UP001164743"/>
    </source>
</evidence>
<organism evidence="2 3">
    <name type="scientific">Puccinia triticina</name>
    <dbReference type="NCBI Taxonomy" id="208348"/>
    <lineage>
        <taxon>Eukaryota</taxon>
        <taxon>Fungi</taxon>
        <taxon>Dikarya</taxon>
        <taxon>Basidiomycota</taxon>
        <taxon>Pucciniomycotina</taxon>
        <taxon>Pucciniomycetes</taxon>
        <taxon>Pucciniales</taxon>
        <taxon>Pucciniaceae</taxon>
        <taxon>Puccinia</taxon>
    </lineage>
</organism>
<feature type="compositionally biased region" description="Polar residues" evidence="1">
    <location>
        <begin position="23"/>
        <end position="33"/>
    </location>
</feature>
<dbReference type="GeneID" id="77802016"/>
<name>A0ABY7CY31_9BASI</name>
<dbReference type="RefSeq" id="XP_053025099.1">
    <property type="nucleotide sequence ID" value="XM_053161121.1"/>
</dbReference>
<feature type="region of interest" description="Disordered" evidence="1">
    <location>
        <begin position="1"/>
        <end position="61"/>
    </location>
</feature>